<reference evidence="1" key="1">
    <citation type="submission" date="2018-11" db="EMBL/GenBank/DDBJ databases">
        <authorList>
            <consortium name="Genoscope - CEA"/>
            <person name="William W."/>
        </authorList>
    </citation>
    <scope>NUCLEOTIDE SEQUENCE</scope>
</reference>
<proteinExistence type="predicted"/>
<name>A0A3P6EQU7_BRAOL</name>
<organism evidence="1">
    <name type="scientific">Brassica oleracea</name>
    <name type="common">Wild cabbage</name>
    <dbReference type="NCBI Taxonomy" id="3712"/>
    <lineage>
        <taxon>Eukaryota</taxon>
        <taxon>Viridiplantae</taxon>
        <taxon>Streptophyta</taxon>
        <taxon>Embryophyta</taxon>
        <taxon>Tracheophyta</taxon>
        <taxon>Spermatophyta</taxon>
        <taxon>Magnoliopsida</taxon>
        <taxon>eudicotyledons</taxon>
        <taxon>Gunneridae</taxon>
        <taxon>Pentapetalae</taxon>
        <taxon>rosids</taxon>
        <taxon>malvids</taxon>
        <taxon>Brassicales</taxon>
        <taxon>Brassicaceae</taxon>
        <taxon>Brassiceae</taxon>
        <taxon>Brassica</taxon>
    </lineage>
</organism>
<accession>A0A3P6EQU7</accession>
<dbReference type="AlphaFoldDB" id="A0A3P6EQU7"/>
<sequence>MLPSCAQFSAKSILTGALTPERAFVHSCVHGYHGSCWLDIIHPFSTLGLDQTTKKIRENVNTWLDDQPLLPGRM</sequence>
<protein>
    <submittedName>
        <fullName evidence="1">Uncharacterized protein</fullName>
    </submittedName>
</protein>
<evidence type="ECO:0000313" key="1">
    <source>
        <dbReference type="EMBL" id="VDD34892.1"/>
    </source>
</evidence>
<gene>
    <name evidence="1" type="ORF">BOLC7T40452H</name>
</gene>
<dbReference type="EMBL" id="LR031876">
    <property type="protein sequence ID" value="VDD34892.1"/>
    <property type="molecule type" value="Genomic_DNA"/>
</dbReference>